<proteinExistence type="inferred from homology"/>
<dbReference type="EMBL" id="DWZD01000018">
    <property type="protein sequence ID" value="HJA78480.1"/>
    <property type="molecule type" value="Genomic_DNA"/>
</dbReference>
<feature type="signal peptide" evidence="6">
    <location>
        <begin position="1"/>
        <end position="24"/>
    </location>
</feature>
<evidence type="ECO:0000256" key="1">
    <source>
        <dbReference type="ARBA" id="ARBA00004442"/>
    </source>
</evidence>
<sequence>MKMSRFAVIWLSLTVLLCAVPVRAGEGGGAGSVLDSIHAVLSGFDMGLGGTVITSEYKDTRLAGSTLPLLGYEGERFYLRGVAGGVHLFRTEWFEFNAQLSYLPQHFYAGNSDDWHMRRLDDRYSSLLAGLNARLATPVGLLGLTASTDVLGYSNGVIVDGSYSLPVQLGTLSLVPTAGLQWTDVNYND</sequence>
<dbReference type="Proteomes" id="UP000823821">
    <property type="component" value="Unassembled WGS sequence"/>
</dbReference>
<keyword evidence="4" id="KW-0472">Membrane</keyword>
<comment type="subcellular location">
    <subcellularLocation>
        <location evidence="1">Cell outer membrane</location>
    </subcellularLocation>
</comment>
<dbReference type="PANTHER" id="PTHR38776">
    <property type="entry name" value="MLTA-INTERACTING PROTEIN-RELATED"/>
    <property type="match status" value="1"/>
</dbReference>
<accession>A0A9D2KR40</accession>
<dbReference type="GO" id="GO:0009252">
    <property type="term" value="P:peptidoglycan biosynthetic process"/>
    <property type="evidence" value="ECO:0007669"/>
    <property type="project" value="TreeGrafter"/>
</dbReference>
<dbReference type="GO" id="GO:0009279">
    <property type="term" value="C:cell outer membrane"/>
    <property type="evidence" value="ECO:0007669"/>
    <property type="project" value="UniProtKB-SubCell"/>
</dbReference>
<dbReference type="Pfam" id="PF06629">
    <property type="entry name" value="MipA"/>
    <property type="match status" value="1"/>
</dbReference>
<comment type="similarity">
    <text evidence="2">Belongs to the MipA/OmpV family.</text>
</comment>
<comment type="caution">
    <text evidence="7">The sequence shown here is derived from an EMBL/GenBank/DDBJ whole genome shotgun (WGS) entry which is preliminary data.</text>
</comment>
<reference evidence="7" key="1">
    <citation type="journal article" date="2021" name="PeerJ">
        <title>Extensive microbial diversity within the chicken gut microbiome revealed by metagenomics and culture.</title>
        <authorList>
            <person name="Gilroy R."/>
            <person name="Ravi A."/>
            <person name="Getino M."/>
            <person name="Pursley I."/>
            <person name="Horton D.L."/>
            <person name="Alikhan N.F."/>
            <person name="Baker D."/>
            <person name="Gharbi K."/>
            <person name="Hall N."/>
            <person name="Watson M."/>
            <person name="Adriaenssens E.M."/>
            <person name="Foster-Nyarko E."/>
            <person name="Jarju S."/>
            <person name="Secka A."/>
            <person name="Antonio M."/>
            <person name="Oren A."/>
            <person name="Chaudhuri R.R."/>
            <person name="La Ragione R."/>
            <person name="Hildebrand F."/>
            <person name="Pallen M.J."/>
        </authorList>
    </citation>
    <scope>NUCLEOTIDE SEQUENCE</scope>
    <source>
        <strain evidence="7">5032</strain>
    </source>
</reference>
<evidence type="ECO:0000313" key="7">
    <source>
        <dbReference type="EMBL" id="HJA78480.1"/>
    </source>
</evidence>
<feature type="chain" id="PRO_5039160747" evidence="6">
    <location>
        <begin position="25"/>
        <end position="189"/>
    </location>
</feature>
<dbReference type="InterPro" id="IPR010583">
    <property type="entry name" value="MipA"/>
</dbReference>
<evidence type="ECO:0000256" key="2">
    <source>
        <dbReference type="ARBA" id="ARBA00005722"/>
    </source>
</evidence>
<organism evidence="7 8">
    <name type="scientific">Candidatus Desulfovibrio intestinavium</name>
    <dbReference type="NCBI Taxonomy" id="2838534"/>
    <lineage>
        <taxon>Bacteria</taxon>
        <taxon>Pseudomonadati</taxon>
        <taxon>Thermodesulfobacteriota</taxon>
        <taxon>Desulfovibrionia</taxon>
        <taxon>Desulfovibrionales</taxon>
        <taxon>Desulfovibrionaceae</taxon>
        <taxon>Desulfovibrio</taxon>
    </lineage>
</organism>
<protein>
    <submittedName>
        <fullName evidence="7">MipA/OmpV family protein</fullName>
    </submittedName>
</protein>
<keyword evidence="5" id="KW-0998">Cell outer membrane</keyword>
<dbReference type="PANTHER" id="PTHR38776:SF1">
    <property type="entry name" value="MLTA-INTERACTING PROTEIN-RELATED"/>
    <property type="match status" value="1"/>
</dbReference>
<keyword evidence="3 6" id="KW-0732">Signal</keyword>
<evidence type="ECO:0000256" key="3">
    <source>
        <dbReference type="ARBA" id="ARBA00022729"/>
    </source>
</evidence>
<evidence type="ECO:0000256" key="6">
    <source>
        <dbReference type="SAM" id="SignalP"/>
    </source>
</evidence>
<dbReference type="AlphaFoldDB" id="A0A9D2KR40"/>
<gene>
    <name evidence="7" type="ORF">H9784_02760</name>
</gene>
<evidence type="ECO:0000256" key="4">
    <source>
        <dbReference type="ARBA" id="ARBA00023136"/>
    </source>
</evidence>
<evidence type="ECO:0000313" key="8">
    <source>
        <dbReference type="Proteomes" id="UP000823821"/>
    </source>
</evidence>
<name>A0A9D2KR40_9BACT</name>
<reference evidence="7" key="2">
    <citation type="submission" date="2021-04" db="EMBL/GenBank/DDBJ databases">
        <authorList>
            <person name="Gilroy R."/>
        </authorList>
    </citation>
    <scope>NUCLEOTIDE SEQUENCE</scope>
    <source>
        <strain evidence="7">5032</strain>
    </source>
</reference>
<evidence type="ECO:0000256" key="5">
    <source>
        <dbReference type="ARBA" id="ARBA00023237"/>
    </source>
</evidence>